<evidence type="ECO:0000313" key="1">
    <source>
        <dbReference type="EMBL" id="UZP76155.1"/>
    </source>
</evidence>
<sequence length="77" mass="8912">MEWGSSEFGRRIYGNKGYVLYEFPLDELYQNNLTKTDLFIIGEHAHSRYLSEDAYEMSTEPKELYVVPDAGLAIESL</sequence>
<gene>
    <name evidence="1" type="ORF">MF626_06455</name>
</gene>
<reference evidence="1" key="1">
    <citation type="submission" date="2022-11" db="EMBL/GenBank/DDBJ databases">
        <authorList>
            <person name="Vasilchenko N.G."/>
            <person name="Prazdnova E.V."/>
            <person name="Gorovtsov A.V."/>
            <person name="Chistyakov V.A."/>
            <person name="Pak M.L."/>
        </authorList>
    </citation>
    <scope>NUCLEOTIDE SEQUENCE</scope>
    <source>
        <strain evidence="1">R 4.5</strain>
    </source>
</reference>
<dbReference type="Gene3D" id="3.40.50.1820">
    <property type="entry name" value="alpha/beta hydrolase"/>
    <property type="match status" value="1"/>
</dbReference>
<name>A0AAE9Q0C5_PAEPO</name>
<protein>
    <submittedName>
        <fullName evidence="1">Uncharacterized protein</fullName>
    </submittedName>
</protein>
<dbReference type="EMBL" id="CP097770">
    <property type="protein sequence ID" value="UZP76155.1"/>
    <property type="molecule type" value="Genomic_DNA"/>
</dbReference>
<dbReference type="InterPro" id="IPR029058">
    <property type="entry name" value="AB_hydrolase_fold"/>
</dbReference>
<dbReference type="AlphaFoldDB" id="A0AAE9Q0C5"/>
<organism evidence="1">
    <name type="scientific">Paenibacillus polymyxa</name>
    <name type="common">Bacillus polymyxa</name>
    <dbReference type="NCBI Taxonomy" id="1406"/>
    <lineage>
        <taxon>Bacteria</taxon>
        <taxon>Bacillati</taxon>
        <taxon>Bacillota</taxon>
        <taxon>Bacilli</taxon>
        <taxon>Bacillales</taxon>
        <taxon>Paenibacillaceae</taxon>
        <taxon>Paenibacillus</taxon>
    </lineage>
</organism>
<accession>A0AAE9Q0C5</accession>
<proteinExistence type="predicted"/>